<reference evidence="2 3" key="1">
    <citation type="submission" date="2020-04" db="EMBL/GenBank/DDBJ databases">
        <title>Pseudoalteromonas caenipelagi sp. nov., isolated from a tidal flat.</title>
        <authorList>
            <person name="Park S."/>
            <person name="Yoon J.-H."/>
        </authorList>
    </citation>
    <scope>NUCLEOTIDE SEQUENCE [LARGE SCALE GENOMIC DNA]</scope>
    <source>
        <strain evidence="2 3">JBTF-M23</strain>
    </source>
</reference>
<dbReference type="AlphaFoldDB" id="A0A849VHN5"/>
<proteinExistence type="predicted"/>
<keyword evidence="1" id="KW-0732">Signal</keyword>
<dbReference type="Gene3D" id="3.40.190.10">
    <property type="entry name" value="Periplasmic binding protein-like II"/>
    <property type="match status" value="1"/>
</dbReference>
<evidence type="ECO:0000256" key="1">
    <source>
        <dbReference type="SAM" id="SignalP"/>
    </source>
</evidence>
<comment type="caution">
    <text evidence="2">The sequence shown here is derived from an EMBL/GenBank/DDBJ whole genome shotgun (WGS) entry which is preliminary data.</text>
</comment>
<dbReference type="SUPFAM" id="SSF53850">
    <property type="entry name" value="Periplasmic binding protein-like II"/>
    <property type="match status" value="1"/>
</dbReference>
<evidence type="ECO:0000313" key="3">
    <source>
        <dbReference type="Proteomes" id="UP000586305"/>
    </source>
</evidence>
<evidence type="ECO:0008006" key="4">
    <source>
        <dbReference type="Google" id="ProtNLM"/>
    </source>
</evidence>
<feature type="signal peptide" evidence="1">
    <location>
        <begin position="1"/>
        <end position="20"/>
    </location>
</feature>
<feature type="chain" id="PRO_5032954308" description="Phosphate ABC transporter substrate-binding protein" evidence="1">
    <location>
        <begin position="21"/>
        <end position="137"/>
    </location>
</feature>
<keyword evidence="3" id="KW-1185">Reference proteome</keyword>
<organism evidence="2 3">
    <name type="scientific">Pseudoalteromonas caenipelagi</name>
    <dbReference type="NCBI Taxonomy" id="2726988"/>
    <lineage>
        <taxon>Bacteria</taxon>
        <taxon>Pseudomonadati</taxon>
        <taxon>Pseudomonadota</taxon>
        <taxon>Gammaproteobacteria</taxon>
        <taxon>Alteromonadales</taxon>
        <taxon>Pseudoalteromonadaceae</taxon>
        <taxon>Pseudoalteromonas</taxon>
    </lineage>
</organism>
<name>A0A849VHN5_9GAMM</name>
<dbReference type="RefSeq" id="WP_171627039.1">
    <property type="nucleotide sequence ID" value="NZ_JABBPG010000007.1"/>
</dbReference>
<accession>A0A849VHN5</accession>
<protein>
    <recommendedName>
        <fullName evidence="4">Phosphate ABC transporter substrate-binding protein</fullName>
    </recommendedName>
</protein>
<dbReference type="EMBL" id="JABBPG010000007">
    <property type="protein sequence ID" value="NOU51983.1"/>
    <property type="molecule type" value="Genomic_DNA"/>
</dbReference>
<dbReference type="Proteomes" id="UP000586305">
    <property type="component" value="Unassembled WGS sequence"/>
</dbReference>
<gene>
    <name evidence="2" type="ORF">HG263_15730</name>
</gene>
<sequence length="137" mass="15599">MFYRVIILVATLLLSFSANANLVIIANKNFSENLDKEYVKRIFLGKEQLLPSGSKIMILEMDNESDTFAEFANSVVEKQPERYKAYMARQIFTGKMPPLQRVGSSAEMKELVSKDNYTIGYILKSEVDNTVKVILSF</sequence>
<evidence type="ECO:0000313" key="2">
    <source>
        <dbReference type="EMBL" id="NOU51983.1"/>
    </source>
</evidence>